<evidence type="ECO:0000256" key="2">
    <source>
        <dbReference type="SAM" id="MobiDB-lite"/>
    </source>
</evidence>
<proteinExistence type="inferred from homology"/>
<sequence length="4637" mass="464209">MPSFFRGSPVSCAAHASRSRATRAGLFPALLLLAGMAPGVAAAVDRIVVKTGNDAGTCAIESPCLTVGYALGQANPAGGDRIVFADATPQVYAENLVIDRPIEIVGNGSDPLVGNRTTLRSPNGGADRVVVTVLAPDVLLDNLIVSVDLANTVQGIRAEDTADGLAIEDVLIRAQASAAPVSDYAQRNAIALNPAAVGHLDASLLRVRIDGTAPSAYFRAGVDATHAAVSVIDSDIASINHDLKLSGVSGVITIADNTFRFGGVDIGSYTAGSGVDTVVTISGNDFHPGQSPLFPGLRLIQNTPVNAGGAYASTLVTGNAFGDPIGFGLGIGIFAQNYPNVAIEDNIFTPLAGAAPYRHIIVSNKAIYTNSDTIAPLELEAIAITGNSFGADAASSSGVAIEFLNHNDAGGAAAFGSIVVGGGGAAANTFDGDLDLYVRLDAQSGPTPTNPYYYSAPAVIPATTMAPFAGDVQAVGNVFDGIDSADPGLMQSQRSAIVAKVFDTRNVAALGDVVLGFGGVPVAYVDDDFAGASYGDAFIFAHGDGNANGVAVYAGVDAFATVSDALAAVDTGGTVYVADGAYAAATLSRQVTLIGNGKTGTVFGDTLVIAAGGAGPADADRLALRNLGVSGAAGDGIRVLGSRSFLLLDGVSASGNAGDGMGVFTNDGLLGDSLTTDLLIRNSNFDDNGSGASPLRAGLKFDENASVDGLRIVDSTFNRNNAAGLTFNDIGAAGTSLAEIRNVEIVGSQFSGNNPDDIGGGGGGLWLKTAGPGSVIDGIDISASTFADNGTGQLNGAPSNRRMNANGIAIRARPGTTVANVRICGGNVFSETSGTLGTQEAGIYINDQTGATGYEPVEVCADNSFAGLLYSVSGHEQFTAINTQPIVLFDGPIALTEEVNDGYVVNLTTGETFTGINAALADADTVAPHVIFAPNGVYSENVVIGKNGVTLRGAGTGTAVDGTGRSGSGITIAAGVTDVTVEDLAVRDFTAIGTSSGACIFGASSNSGSTVRNTVVTQCAGGRGGIFFAGGGAIDSVTFHDNDVSFTDGRGIVIWDGNKTNITITDNNVHDLTGCCGIELQDGTASGVTITGNTVTNVGDSGMGLMQLGGSVGPNLVAGNTLTNTGRFGIEIKLPNGTGVDSDTAAGAIVVRNNTVTRTTVPLDARDLAGIAVFRRAYSTLTGVTDITTGVVVKDNTVSGWRQPTAAEGHGIVVEGTQMLVYGNTVDDNDVGIQRQAGNDGGTGDSDQDATNDYFSRGNAPEVCARLGENLLGSVTANGIDTRDVLPPGADDPEPVVRNATTARWFCSVQAAIDDMQTVAGHALQLQDGRVVAEQFDVTKSVTITRSGDGLLAPIVRAPTVTDGDLALVRVRAPDVTVRNLAFLVDLSLVGEAIRTVANTPSGDPQNMSVLDNLITATASNAAFVTYGRRNAISINLSSASGYAPAGEQATTLAATVRGNTVTGTQDWNGAAPGTLPAYFRAALALDQASGVVAGNALRGRDYDAIVRFANGAGLTFGGPLPGDPNTFAGAGLSLGDGIVPVSVIGNTFAPDRSVLPYAEFPAPYDAARWGDLGLSAVRLVNTGPVTLAGNTFSDHTNAVFAQNAADVALTGNTFNAPTHGSEFRHLILSTKALTSISDTLPAAPLGIDATGNTFHGSGAATAIAVELLNHDDDGDLYGALQFGGATVGAASNSFVGNFTYYFRLDASTGPSTAAPAPYGTNFQYFNYPATPMGPFANGTPIVARDNLFAGQYPNAMNAAQTDALQARTYHNDPLVIESPPAPAAMGRVEYGLAADVIGTATTVVGASPATGIVGAGVTVSVSVVTTPTGGQPTGTVTVTGSPDGGGSCAIAYPSASSCVLPGFTAAGTKAIVASFSDGTGPAIDSTSAPLAYQVFDVAGTTTVTPTATPTALDNDYTRINTAIQATGSNGLVILDGTFRWCEFLDAGECAASGTPNPAYASWEAGSNGIVDGSDIFSATSGDDWSVRLPDGRADISIVGATATSGVVASPTPASVTGAFLVGYRDPSPAPRGQPGWRFENLGIDGFDIGIGLFAPNGGNDDFDGVQYIGNRIALPSSLDGKPRYGIYAGYGDSQQLVGNAIDIDLSGSLDAGYRGIQIGDSSNGTVFDGLVVRGNTVTAGGTPAVVPDVIAIWENAGDSASSVLIEGNTLLGSGGAVAGNRQTGLLVTTQSNAAQDAFAIVRDNSIAGFASGIATLSAYGYYVPAPDPIQITGNTLIDNGDAIRFYAALQSANPSRSVLRYNRIAGNVRGLVVEGAGAGLPPGAPTYGGPTQASEVDARNNWWGCNGGPGAAVPGCAAGGDTLVDPDGAAQVAPWLQLQLQLDSDSAVVGVGSPALLTASVNGNSDGDSLTGSTRFPADATVTFAAAPSGVPTPAAVDTTTAPRGIVQSTLQNILSTTQASATLDGQTVDTTIEVANVALEIDLPEAGIVGLQTLPYAVTVANTGNAPLGEATTVFLTLTARDGTHTPIDLDVGDIALEFEFPAGSGNWSAIALDEREGDTLVGELSLGVLGGNAVLDARLRSSAQLAGIVDVSAVLVGDSSLSLYAGDNGSVPVVTPADVVLTRTGGSPQTAPVLSDYVLPLGVRVTDTNGNAIGNVPVSFTAPLAGASVGIAAAATVTDAEGELSSGTVTANGIAGPVLGLEAAADAALCSDAVNCSVTFDLVNTATAPASILFSTAGATDTSVGSAFAAPFCASVFDAQGNALAGVSVTFQAPSSGPSAVFGSNPALTDASGIACSTATANSVAGSYAVNAAVASSPVTLVSSSIGLTNTAAAAAQLSIVSGTPQSAQIGTAFAPLVVELTDGFGNPLAGQVVNFTVVSAPGGASAALSATSDITDASGRASVGATANSELGSYGVDATFGALAPVQFALTNIAGADGVMLLLAGDAVGVAVDATGTVPRYSFSSATTVTGGAMANENVIGLFEVSRVGGIAHGDVLLDYRAAVQEFGACVAEGSDWWCPLTFTDADNDGVLEGVFGPGAGFPLADATSQFRTRFAAGGRFVTAVRIVGVQSGATYATATSAVDVAALELAGSGASAGTTGALLDSAVTLVNTGTAALDGVTPADAPNDENVVARFRVERDDGGPVALADGDVEMTYLAGADYLPLDLIENGGALEGDFGGLAGFPVATGYNSTSLFRSRFLQPGLYTVRTQLVGVDSGAVFATLVQSVDIDASGATIAIDAGTLLRIYTGAPQAVTASTMPAGLSYDVTYDGSATAPTDAGSYTVAATITQPGYSGSDSDTLTIAKATSAVVFAGSTSVIYDGAPHALTATLAAEPANTSACAVSYAPDPSPAAAPTAPGLYVVTALCDGANYTGTGIATLDIVETSDIGITLTDVPPMALIEPATAPYTDFVDYIGELSNAGSATAQPVHYAITVTRIDDGNAPAGQPVVIDIDDVKVCLFDPSGWAAQEPDNHDGCEQDFQILFKTLGASGGRSAVLLRYPNNPVNDIPLPSTGGVAIPLPATNFRFRRGEFHVQVDVVGSVDGTIYASTDGSTTVPDASITYSGATSGPAEAALLSQTTLRNDGGPVDGNVIVRVTLDDAGGATLAPADAEFAYQLGGDYATLPWVDTSPDGGLVTYFGPGAGFELPDGHDATTAGRGIFHRTGSYTLRYDVLDAATQTVLFATQTVTPIQVAPNAVVFTLSDLTQTYDGTPRSVTVTPADVPRSIVYEALVGASCPVAPTTGTGTPPTDAGQYCVWVTATGSYSGSASGLLTIAKATTAVTLIDTDSNPGDSVIERTFDGTAQTVQATAAAPISGSIAITYNGAPTAPSAVGSYAIAATVIDANYTGSTSGTLVIGATDSTLVLDSSPVGAAVAADSPAPVYTLSSATTAGDALGENVVGRFTVIRTGGADTTDLAMEYFAAVQESGACVPGDGGFWCPLPLTDGDDNGELEGSFGPPGGFPFAEATSQFRTRFARGGHYVTTVDIVGVTTGAVYASAARHVDVAELALSGAAAMGGETGVALESAVTLANIGTAALDAAAAPAPNDENVIGRFRIERDAGALTAADVEVAYLDGASYVPVTLAESGGGLDGSFGPATGFPVDAGYSATSLFRSQFLLPGTYTVTTRIEGVDSGAVFDTLVQTAVIDASGATIVIDPASLARTYDGSAMPVAVSTAPAGLAFEVTYDGSATPPTDAGSYAVVATVTEPGYTAQATATLVIAKATAQVTLADLLQVYDGTPKAATAFTTPAGLDVSITYDGSAAAPSAIGSYAVNAVVDDSNYAGSTDGTLTILAASISALQIDGDASFAGIAGLPLAGDLPTVRVVDANGDGVAGVGVLFEIGDGGGAGGGLVATDADGRATVVEWVLGRDAGLNTMTARVPGQAALGSIDFDATGSEEADLGVGIVADSEQAEPGDAVTFTIEVTNAGPSNATAADLGALLPAGFETGTATWICTPTGAASCESADGSGDVAVGIAVPVGDTVVVTLTANVAPGAPVGDVAVTANVTLVSGIDGNAANDTADVPVSLGTLPTALFSDGFESDEVAPAASDGAKSGASAAFVPRWPADARPQPLLEVRGQGGRLAVLDGLKVGERTFLRVRHGRGAGAWRAVEGAATIGFSWSVSPTGAELRFSQGAGTMLGVTSGLEDGLSQPTHLRALRGDLLRTR</sequence>
<dbReference type="NCBIfam" id="TIGR01451">
    <property type="entry name" value="B_ant_repeat"/>
    <property type="match status" value="1"/>
</dbReference>
<protein>
    <submittedName>
        <fullName evidence="4">Putative repeat protein (TIGR01451 family)</fullName>
    </submittedName>
</protein>
<organism evidence="4 5">
    <name type="scientific">Chiayiivirga flava</name>
    <dbReference type="NCBI Taxonomy" id="659595"/>
    <lineage>
        <taxon>Bacteria</taxon>
        <taxon>Pseudomonadati</taxon>
        <taxon>Pseudomonadota</taxon>
        <taxon>Gammaproteobacteria</taxon>
        <taxon>Lysobacterales</taxon>
        <taxon>Lysobacteraceae</taxon>
        <taxon>Chiayiivirga</taxon>
    </lineage>
</organism>
<feature type="domain" description="Big-1" evidence="3">
    <location>
        <begin position="2802"/>
        <end position="2894"/>
    </location>
</feature>
<dbReference type="SMART" id="SM00710">
    <property type="entry name" value="PbH1"/>
    <property type="match status" value="29"/>
</dbReference>
<dbReference type="InterPro" id="IPR006626">
    <property type="entry name" value="PbH1"/>
</dbReference>
<feature type="region of interest" description="Disordered" evidence="2">
    <location>
        <begin position="1231"/>
        <end position="1253"/>
    </location>
</feature>
<keyword evidence="5" id="KW-1185">Reference proteome</keyword>
<dbReference type="InterPro" id="IPR012334">
    <property type="entry name" value="Pectin_lyas_fold"/>
</dbReference>
<dbReference type="Proteomes" id="UP000521199">
    <property type="component" value="Unassembled WGS sequence"/>
</dbReference>
<dbReference type="InterPro" id="IPR013783">
    <property type="entry name" value="Ig-like_fold"/>
</dbReference>
<evidence type="ECO:0000256" key="1">
    <source>
        <dbReference type="ARBA" id="ARBA00010116"/>
    </source>
</evidence>
<dbReference type="InterPro" id="IPR011050">
    <property type="entry name" value="Pectin_lyase_fold/virulence"/>
</dbReference>
<dbReference type="SUPFAM" id="SSF51126">
    <property type="entry name" value="Pectin lyase-like"/>
    <property type="match status" value="5"/>
</dbReference>
<dbReference type="Gene3D" id="2.60.40.10">
    <property type="entry name" value="Immunoglobulins"/>
    <property type="match status" value="3"/>
</dbReference>
<gene>
    <name evidence="4" type="ORF">HNQ52_000917</name>
</gene>
<dbReference type="RefSeq" id="WP_183959911.1">
    <property type="nucleotide sequence ID" value="NZ_JACHHP010000001.1"/>
</dbReference>
<evidence type="ECO:0000313" key="4">
    <source>
        <dbReference type="EMBL" id="MBB5207401.1"/>
    </source>
</evidence>
<dbReference type="InterPro" id="IPR047589">
    <property type="entry name" value="DUF11_rpt"/>
</dbReference>
<accession>A0A7W8D3R7</accession>
<evidence type="ECO:0000259" key="3">
    <source>
        <dbReference type="SMART" id="SM00634"/>
    </source>
</evidence>
<comment type="caution">
    <text evidence="4">The sequence shown here is derived from an EMBL/GenBank/DDBJ whole genome shotgun (WGS) entry which is preliminary data.</text>
</comment>
<dbReference type="Pfam" id="PF01345">
    <property type="entry name" value="DUF11"/>
    <property type="match status" value="1"/>
</dbReference>
<dbReference type="Gene3D" id="2.160.20.10">
    <property type="entry name" value="Single-stranded right-handed beta-helix, Pectin lyase-like"/>
    <property type="match status" value="5"/>
</dbReference>
<feature type="domain" description="Big-1" evidence="3">
    <location>
        <begin position="4265"/>
        <end position="4359"/>
    </location>
</feature>
<comment type="similarity">
    <text evidence="1">Belongs to the intimin/invasin family.</text>
</comment>
<name>A0A7W8D3R7_9GAMM</name>
<evidence type="ECO:0000313" key="5">
    <source>
        <dbReference type="Proteomes" id="UP000521199"/>
    </source>
</evidence>
<dbReference type="InterPro" id="IPR043772">
    <property type="entry name" value="MBG_3"/>
</dbReference>
<dbReference type="InterPro" id="IPR008964">
    <property type="entry name" value="Invasin/intimin_cell_adhesion"/>
</dbReference>
<dbReference type="Pfam" id="PF18887">
    <property type="entry name" value="MBG_3"/>
    <property type="match status" value="6"/>
</dbReference>
<dbReference type="InterPro" id="IPR001434">
    <property type="entry name" value="OmcB-like_DUF11"/>
</dbReference>
<dbReference type="SMART" id="SM00634">
    <property type="entry name" value="BID_1"/>
    <property type="match status" value="3"/>
</dbReference>
<dbReference type="InterPro" id="IPR003344">
    <property type="entry name" value="Big_1_dom"/>
</dbReference>
<reference evidence="4 5" key="1">
    <citation type="submission" date="2020-08" db="EMBL/GenBank/DDBJ databases">
        <title>Genomic Encyclopedia of Type Strains, Phase IV (KMG-IV): sequencing the most valuable type-strain genomes for metagenomic binning, comparative biology and taxonomic classification.</title>
        <authorList>
            <person name="Goeker M."/>
        </authorList>
    </citation>
    <scope>NUCLEOTIDE SEQUENCE [LARGE SCALE GENOMIC DNA]</scope>
    <source>
        <strain evidence="4 5">DSM 24163</strain>
    </source>
</reference>
<feature type="domain" description="Big-1" evidence="3">
    <location>
        <begin position="2694"/>
        <end position="2787"/>
    </location>
</feature>
<dbReference type="EMBL" id="JACHHP010000001">
    <property type="protein sequence ID" value="MBB5207401.1"/>
    <property type="molecule type" value="Genomic_DNA"/>
</dbReference>
<dbReference type="SUPFAM" id="SSF49373">
    <property type="entry name" value="Invasin/intimin cell-adhesion fragments"/>
    <property type="match status" value="3"/>
</dbReference>